<comment type="caution">
    <text evidence="6">The sequence shown here is derived from an EMBL/GenBank/DDBJ whole genome shotgun (WGS) entry which is preliminary data.</text>
</comment>
<keyword evidence="7" id="KW-1185">Reference proteome</keyword>
<dbReference type="CDD" id="cd02696">
    <property type="entry name" value="MurNAc-LAA"/>
    <property type="match status" value="1"/>
</dbReference>
<dbReference type="InterPro" id="IPR002508">
    <property type="entry name" value="MurNAc-LAA_cat"/>
</dbReference>
<keyword evidence="3" id="KW-0378">Hydrolase</keyword>
<evidence type="ECO:0000256" key="4">
    <source>
        <dbReference type="SAM" id="SignalP"/>
    </source>
</evidence>
<dbReference type="EC" id="3.5.1.28" evidence="2"/>
<evidence type="ECO:0000313" key="7">
    <source>
        <dbReference type="Proteomes" id="UP001501410"/>
    </source>
</evidence>
<dbReference type="PANTHER" id="PTHR30404:SF0">
    <property type="entry name" value="N-ACETYLMURAMOYL-L-ALANINE AMIDASE AMIC"/>
    <property type="match status" value="1"/>
</dbReference>
<gene>
    <name evidence="6" type="ORF">GCM10023092_20760</name>
</gene>
<proteinExistence type="predicted"/>
<reference evidence="7" key="1">
    <citation type="journal article" date="2019" name="Int. J. Syst. Evol. Microbiol.">
        <title>The Global Catalogue of Microorganisms (GCM) 10K type strain sequencing project: providing services to taxonomists for standard genome sequencing and annotation.</title>
        <authorList>
            <consortium name="The Broad Institute Genomics Platform"/>
            <consortium name="The Broad Institute Genome Sequencing Center for Infectious Disease"/>
            <person name="Wu L."/>
            <person name="Ma J."/>
        </authorList>
    </citation>
    <scope>NUCLEOTIDE SEQUENCE [LARGE SCALE GENOMIC DNA]</scope>
    <source>
        <strain evidence="7">JCM 31921</strain>
    </source>
</reference>
<evidence type="ECO:0000259" key="5">
    <source>
        <dbReference type="SMART" id="SM00646"/>
    </source>
</evidence>
<keyword evidence="4" id="KW-0732">Signal</keyword>
<evidence type="ECO:0000256" key="2">
    <source>
        <dbReference type="ARBA" id="ARBA00011901"/>
    </source>
</evidence>
<dbReference type="InterPro" id="IPR050695">
    <property type="entry name" value="N-acetylmuramoyl_amidase_3"/>
</dbReference>
<feature type="domain" description="MurNAc-LAA" evidence="5">
    <location>
        <begin position="96"/>
        <end position="278"/>
    </location>
</feature>
<comment type="catalytic activity">
    <reaction evidence="1">
        <text>Hydrolyzes the link between N-acetylmuramoyl residues and L-amino acid residues in certain cell-wall glycopeptides.</text>
        <dbReference type="EC" id="3.5.1.28"/>
    </reaction>
</comment>
<dbReference type="Gene3D" id="3.40.630.40">
    <property type="entry name" value="Zn-dependent exopeptidases"/>
    <property type="match status" value="1"/>
</dbReference>
<feature type="chain" id="PRO_5046886950" description="N-acetylmuramoyl-L-alanine amidase" evidence="4">
    <location>
        <begin position="27"/>
        <end position="288"/>
    </location>
</feature>
<evidence type="ECO:0000256" key="3">
    <source>
        <dbReference type="ARBA" id="ARBA00022801"/>
    </source>
</evidence>
<dbReference type="EMBL" id="BAABEZ010000022">
    <property type="protein sequence ID" value="GAA4456063.1"/>
    <property type="molecule type" value="Genomic_DNA"/>
</dbReference>
<dbReference type="Pfam" id="PF01520">
    <property type="entry name" value="Amidase_3"/>
    <property type="match status" value="1"/>
</dbReference>
<feature type="signal peptide" evidence="4">
    <location>
        <begin position="1"/>
        <end position="26"/>
    </location>
</feature>
<dbReference type="SMART" id="SM00646">
    <property type="entry name" value="Ami_3"/>
    <property type="match status" value="1"/>
</dbReference>
<protein>
    <recommendedName>
        <fullName evidence="2">N-acetylmuramoyl-L-alanine amidase</fullName>
        <ecNumber evidence="2">3.5.1.28</ecNumber>
    </recommendedName>
</protein>
<name>A0ABP8MWS9_9BACT</name>
<dbReference type="PANTHER" id="PTHR30404">
    <property type="entry name" value="N-ACETYLMURAMOYL-L-ALANINE AMIDASE"/>
    <property type="match status" value="1"/>
</dbReference>
<organism evidence="6 7">
    <name type="scientific">Rurimicrobium arvi</name>
    <dbReference type="NCBI Taxonomy" id="2049916"/>
    <lineage>
        <taxon>Bacteria</taxon>
        <taxon>Pseudomonadati</taxon>
        <taxon>Bacteroidota</taxon>
        <taxon>Chitinophagia</taxon>
        <taxon>Chitinophagales</taxon>
        <taxon>Chitinophagaceae</taxon>
        <taxon>Rurimicrobium</taxon>
    </lineage>
</organism>
<dbReference type="SUPFAM" id="SSF53187">
    <property type="entry name" value="Zn-dependent exopeptidases"/>
    <property type="match status" value="1"/>
</dbReference>
<evidence type="ECO:0000313" key="6">
    <source>
        <dbReference type="EMBL" id="GAA4456063.1"/>
    </source>
</evidence>
<sequence>MTLKKYLLLAVSAATFLLLPSGKVSAQTQKLNLVCLDAGHGGHDAGARGRAGMMNEKDITLAISLKVGKLINDSLKSVKSIFTRTTDVFIPLPDRHKIANQAGADLFVAIHVNSSPGSYEKIRTGSRTVGKGRKKRTIPVYKTIHHRETGANGTETYVLGLHRFGQKENAISEYSETVTEEPGLLNENDPETAIIIAQYSQAFLKQSVTFAQKVQNNFALKGRKDLGVKQAGWEVIAGCVMPGVLIETGFINNPDEEQYLNTEYGQNEIAWAIFDAIRSYKRELERAN</sequence>
<accession>A0ABP8MWS9</accession>
<dbReference type="RefSeq" id="WP_344826495.1">
    <property type="nucleotide sequence ID" value="NZ_BAABEZ010000022.1"/>
</dbReference>
<dbReference type="Proteomes" id="UP001501410">
    <property type="component" value="Unassembled WGS sequence"/>
</dbReference>
<evidence type="ECO:0000256" key="1">
    <source>
        <dbReference type="ARBA" id="ARBA00001561"/>
    </source>
</evidence>